<keyword evidence="2" id="KW-1185">Reference proteome</keyword>
<dbReference type="AlphaFoldDB" id="A0A2A5T7B3"/>
<comment type="caution">
    <text evidence="1">The sequence shown here is derived from an EMBL/GenBank/DDBJ whole genome shotgun (WGS) entry which is preliminary data.</text>
</comment>
<evidence type="ECO:0000313" key="1">
    <source>
        <dbReference type="EMBL" id="PCS24109.1"/>
    </source>
</evidence>
<organism evidence="1 2">
    <name type="scientific">Candidatus Enterovibrio escicola</name>
    <dbReference type="NCBI Taxonomy" id="1927127"/>
    <lineage>
        <taxon>Bacteria</taxon>
        <taxon>Pseudomonadati</taxon>
        <taxon>Pseudomonadota</taxon>
        <taxon>Gammaproteobacteria</taxon>
        <taxon>Vibrionales</taxon>
        <taxon>Vibrionaceae</taxon>
        <taxon>Enterovibrio</taxon>
    </lineage>
</organism>
<dbReference type="EMBL" id="NBYY01000003">
    <property type="protein sequence ID" value="PCS24109.1"/>
    <property type="molecule type" value="Genomic_DNA"/>
</dbReference>
<name>A0A2A5T7B3_9GAMM</name>
<dbReference type="Proteomes" id="UP000219020">
    <property type="component" value="Unassembled WGS sequence"/>
</dbReference>
<evidence type="ECO:0000313" key="2">
    <source>
        <dbReference type="Proteomes" id="UP000219020"/>
    </source>
</evidence>
<sequence length="40" mass="4487">MASKSAADITAVTIDLRMPCKKHVHTITVDNSREVSYLKR</sequence>
<reference evidence="2" key="1">
    <citation type="submission" date="2017-04" db="EMBL/GenBank/DDBJ databases">
        <title>Genome evolution of the luminous symbionts of deep sea anglerfish.</title>
        <authorList>
            <person name="Hendry T.A."/>
        </authorList>
    </citation>
    <scope>NUCLEOTIDE SEQUENCE [LARGE SCALE GENOMIC DNA]</scope>
</reference>
<gene>
    <name evidence="1" type="ORF">BTN49_0103</name>
</gene>
<accession>A0A2A5T7B3</accession>
<proteinExistence type="predicted"/>
<protein>
    <submittedName>
        <fullName evidence="1">Uncharacterized protein</fullName>
    </submittedName>
</protein>